<sequence>MYSVFFKYLEFFIYPIPPLECLAFTVPGDIGRLSHGTNHPKIPVPHEYYKKHLLIFIKII</sequence>
<evidence type="ECO:0000313" key="2">
    <source>
        <dbReference type="Proteomes" id="UP000075683"/>
    </source>
</evidence>
<evidence type="ECO:0000313" key="1">
    <source>
        <dbReference type="EMBL" id="KYD19242.1"/>
    </source>
</evidence>
<protein>
    <submittedName>
        <fullName evidence="1">Uncharacterized protein</fullName>
    </submittedName>
</protein>
<reference evidence="1 2" key="1">
    <citation type="submission" date="2016-01" db="EMBL/GenBank/DDBJ databases">
        <title>Draft Genome Sequences of Seven Thermophilic Sporeformers Isolated from Foods.</title>
        <authorList>
            <person name="Berendsen E.M."/>
            <person name="Wells-Bennik M.H."/>
            <person name="Krawcyk A.O."/>
            <person name="De Jong A."/>
            <person name="Holsappel S."/>
            <person name="Eijlander R.T."/>
            <person name="Kuipers O.P."/>
        </authorList>
    </citation>
    <scope>NUCLEOTIDE SEQUENCE [LARGE SCALE GENOMIC DNA]</scope>
    <source>
        <strain evidence="1 2">B4135</strain>
    </source>
</reference>
<proteinExistence type="predicted"/>
<comment type="caution">
    <text evidence="1">The sequence shown here is derived from an EMBL/GenBank/DDBJ whole genome shotgun (WGS) entry which is preliminary data.</text>
</comment>
<dbReference type="Proteomes" id="UP000075683">
    <property type="component" value="Unassembled WGS sequence"/>
</dbReference>
<name>A0A150M4V4_9BACI</name>
<dbReference type="STRING" id="301148.B4135_2166"/>
<dbReference type="EMBL" id="LQYT01000043">
    <property type="protein sequence ID" value="KYD19242.1"/>
    <property type="molecule type" value="Genomic_DNA"/>
</dbReference>
<gene>
    <name evidence="1" type="ORF">B4135_2166</name>
</gene>
<dbReference type="AlphaFoldDB" id="A0A150M4V4"/>
<organism evidence="1 2">
    <name type="scientific">Caldibacillus debilis</name>
    <dbReference type="NCBI Taxonomy" id="301148"/>
    <lineage>
        <taxon>Bacteria</taxon>
        <taxon>Bacillati</taxon>
        <taxon>Bacillota</taxon>
        <taxon>Bacilli</taxon>
        <taxon>Bacillales</taxon>
        <taxon>Bacillaceae</taxon>
        <taxon>Caldibacillus</taxon>
    </lineage>
</organism>
<accession>A0A150M4V4</accession>